<dbReference type="InterPro" id="IPR000835">
    <property type="entry name" value="HTH_MarR-typ"/>
</dbReference>
<dbReference type="PRINTS" id="PR00598">
    <property type="entry name" value="HTHMARR"/>
</dbReference>
<accession>A0ABW3G7G0</accession>
<keyword evidence="3" id="KW-1185">Reference proteome</keyword>
<evidence type="ECO:0000259" key="1">
    <source>
        <dbReference type="PROSITE" id="PS50995"/>
    </source>
</evidence>
<gene>
    <name evidence="2" type="ORF">ACFQ04_07395</name>
</gene>
<dbReference type="Proteomes" id="UP001597068">
    <property type="component" value="Unassembled WGS sequence"/>
</dbReference>
<dbReference type="EMBL" id="JBHTIL010000001">
    <property type="protein sequence ID" value="MFD0925560.1"/>
    <property type="molecule type" value="Genomic_DNA"/>
</dbReference>
<evidence type="ECO:0000313" key="2">
    <source>
        <dbReference type="EMBL" id="MFD0925560.1"/>
    </source>
</evidence>
<comment type="caution">
    <text evidence="2">The sequence shown here is derived from an EMBL/GenBank/DDBJ whole genome shotgun (WGS) entry which is preliminary data.</text>
</comment>
<dbReference type="PANTHER" id="PTHR33164">
    <property type="entry name" value="TRANSCRIPTIONAL REGULATOR, MARR FAMILY"/>
    <property type="match status" value="1"/>
</dbReference>
<dbReference type="SUPFAM" id="SSF46785">
    <property type="entry name" value="Winged helix' DNA-binding domain"/>
    <property type="match status" value="1"/>
</dbReference>
<evidence type="ECO:0000313" key="3">
    <source>
        <dbReference type="Proteomes" id="UP001597068"/>
    </source>
</evidence>
<dbReference type="PROSITE" id="PS50995">
    <property type="entry name" value="HTH_MARR_2"/>
    <property type="match status" value="1"/>
</dbReference>
<dbReference type="SMART" id="SM00347">
    <property type="entry name" value="HTH_MARR"/>
    <property type="match status" value="1"/>
</dbReference>
<dbReference type="RefSeq" id="WP_253646500.1">
    <property type="nucleotide sequence ID" value="NZ_BAAAMO010000002.1"/>
</dbReference>
<reference evidence="3" key="1">
    <citation type="journal article" date="2019" name="Int. J. Syst. Evol. Microbiol.">
        <title>The Global Catalogue of Microorganisms (GCM) 10K type strain sequencing project: providing services to taxonomists for standard genome sequencing and annotation.</title>
        <authorList>
            <consortium name="The Broad Institute Genomics Platform"/>
            <consortium name="The Broad Institute Genome Sequencing Center for Infectious Disease"/>
            <person name="Wu L."/>
            <person name="Ma J."/>
        </authorList>
    </citation>
    <scope>NUCLEOTIDE SEQUENCE [LARGE SCALE GENOMIC DNA]</scope>
    <source>
        <strain evidence="3">CCUG 50873</strain>
    </source>
</reference>
<dbReference type="Pfam" id="PF01047">
    <property type="entry name" value="MarR"/>
    <property type="match status" value="1"/>
</dbReference>
<proteinExistence type="predicted"/>
<feature type="domain" description="HTH marR-type" evidence="1">
    <location>
        <begin position="1"/>
        <end position="144"/>
    </location>
</feature>
<name>A0ABW3G7G0_9NOCA</name>
<protein>
    <submittedName>
        <fullName evidence="2">MarR family winged helix-turn-helix transcriptional regulator</fullName>
    </submittedName>
</protein>
<dbReference type="InterPro" id="IPR036388">
    <property type="entry name" value="WH-like_DNA-bd_sf"/>
</dbReference>
<sequence length="163" mass="17858">MSETLEPQQMRTYLAFSESAALLQFAVQRQLRADADLSYVQFEILATLNATTGAVTMTDLADRVVYSRSGLTHQASLLEKAGLIARSPSPDDQRATIVEITESGRDRVTGVLPGHIDVVRDLLYGVLDDDDITALGEILTRVRDHMRSRPARSRSVSRSSPAG</sequence>
<dbReference type="InterPro" id="IPR039422">
    <property type="entry name" value="MarR/SlyA-like"/>
</dbReference>
<dbReference type="InterPro" id="IPR036390">
    <property type="entry name" value="WH_DNA-bd_sf"/>
</dbReference>
<dbReference type="Gene3D" id="1.10.10.10">
    <property type="entry name" value="Winged helix-like DNA-binding domain superfamily/Winged helix DNA-binding domain"/>
    <property type="match status" value="1"/>
</dbReference>
<dbReference type="PANTHER" id="PTHR33164:SF99">
    <property type="entry name" value="MARR FAMILY REGULATORY PROTEIN"/>
    <property type="match status" value="1"/>
</dbReference>
<organism evidence="2 3">
    <name type="scientific">Williamsia deligens</name>
    <dbReference type="NCBI Taxonomy" id="321325"/>
    <lineage>
        <taxon>Bacteria</taxon>
        <taxon>Bacillati</taxon>
        <taxon>Actinomycetota</taxon>
        <taxon>Actinomycetes</taxon>
        <taxon>Mycobacteriales</taxon>
        <taxon>Nocardiaceae</taxon>
        <taxon>Williamsia</taxon>
    </lineage>
</organism>